<evidence type="ECO:0000256" key="6">
    <source>
        <dbReference type="ARBA" id="ARBA00023170"/>
    </source>
</evidence>
<evidence type="ECO:0000256" key="1">
    <source>
        <dbReference type="ARBA" id="ARBA00004651"/>
    </source>
</evidence>
<dbReference type="PANTHER" id="PTHR42643:SF40">
    <property type="entry name" value="IONOTROPIC RECEPTOR 41A-RELATED"/>
    <property type="match status" value="1"/>
</dbReference>
<dbReference type="InterPro" id="IPR052192">
    <property type="entry name" value="Insect_Ionotropic_Sensory_Rcpt"/>
</dbReference>
<keyword evidence="9" id="KW-1185">Reference proteome</keyword>
<name>A0A1S4EUS7_AEDAE</name>
<comment type="subcellular location">
    <subcellularLocation>
        <location evidence="1">Cell membrane</location>
        <topology evidence="1">Multi-pass membrane protein</topology>
    </subcellularLocation>
</comment>
<keyword evidence="5" id="KW-0472">Membrane</keyword>
<dbReference type="InParanoid" id="A0A1S4EUS7"/>
<keyword evidence="7" id="KW-0325">Glycoprotein</keyword>
<reference evidence="8 9" key="1">
    <citation type="submission" date="2017-06" db="EMBL/GenBank/DDBJ databases">
        <title>Aedes aegypti genome working group (AGWG) sequencing and assembly.</title>
        <authorList>
            <consortium name="Aedes aegypti Genome Working Group (AGWG)"/>
            <person name="Matthews B.J."/>
        </authorList>
    </citation>
    <scope>NUCLEOTIDE SEQUENCE [LARGE SCALE GENOMIC DNA]</scope>
    <source>
        <strain evidence="8 9">LVP_AGWG</strain>
    </source>
</reference>
<proteinExistence type="predicted"/>
<evidence type="ECO:0000256" key="3">
    <source>
        <dbReference type="ARBA" id="ARBA00022692"/>
    </source>
</evidence>
<evidence type="ECO:0000256" key="4">
    <source>
        <dbReference type="ARBA" id="ARBA00022989"/>
    </source>
</evidence>
<dbReference type="Gene3D" id="3.40.190.10">
    <property type="entry name" value="Periplasmic binding protein-like II"/>
    <property type="match status" value="1"/>
</dbReference>
<organism evidence="8 9">
    <name type="scientific">Aedes aegypti</name>
    <name type="common">Yellowfever mosquito</name>
    <name type="synonym">Culex aegypti</name>
    <dbReference type="NCBI Taxonomy" id="7159"/>
    <lineage>
        <taxon>Eukaryota</taxon>
        <taxon>Metazoa</taxon>
        <taxon>Ecdysozoa</taxon>
        <taxon>Arthropoda</taxon>
        <taxon>Hexapoda</taxon>
        <taxon>Insecta</taxon>
        <taxon>Pterygota</taxon>
        <taxon>Neoptera</taxon>
        <taxon>Endopterygota</taxon>
        <taxon>Diptera</taxon>
        <taxon>Nematocera</taxon>
        <taxon>Culicoidea</taxon>
        <taxon>Culicidae</taxon>
        <taxon>Culicinae</taxon>
        <taxon>Aedini</taxon>
        <taxon>Aedes</taxon>
        <taxon>Stegomyia</taxon>
    </lineage>
</organism>
<dbReference type="OrthoDB" id="8182981at2759"/>
<gene>
    <name evidence="8" type="primary">5563597</name>
</gene>
<dbReference type="VEuPathDB" id="VectorBase:AAEL000047"/>
<dbReference type="AlphaFoldDB" id="A0A1S4EUS7"/>
<keyword evidence="6" id="KW-0675">Receptor</keyword>
<reference evidence="8" key="2">
    <citation type="submission" date="2021-02" db="UniProtKB">
        <authorList>
            <consortium name="EnsemblMetazoa"/>
        </authorList>
    </citation>
    <scope>IDENTIFICATION</scope>
    <source>
        <strain evidence="8">LVP_AGWG</strain>
    </source>
</reference>
<dbReference type="EnsemblMetazoa" id="AAEL000047-RA">
    <property type="protein sequence ID" value="AAEL000047-PA"/>
    <property type="gene ID" value="AAEL000047"/>
</dbReference>
<accession>A0A1S4EUS7</accession>
<evidence type="ECO:0000256" key="2">
    <source>
        <dbReference type="ARBA" id="ARBA00022475"/>
    </source>
</evidence>
<sequence>MDSLLPDYQFEEGFSSLIDYLFLTYVVATRAACILFSSHSTNMLIKSIQISSYQPAVSMVLNTEGRYDPRLTRNIDLGCHAFIMDQSNALFFLDSYYVSHDYAEVRHPNKTVIIVQDPSGELNTEFMDSLRKHPAIQEIPRLLLVDPRDDEIDLWTHWYKGNPEEAEQLILLDTYLTQNGTFLWGNDIFPDKTLNMERRMFRLASFKLIPHFMFKPIYDEPWIAKYQNQTVKIDGMGGLIMVEFCNKYNCTWDLHIDQPGEWGTVYKNWTGNGIVGTITERRADVGVGSLLTWHTSHQFMGFTATIRKVSVCGIAPRPRLIPPWQTVILAFKPEVWLCIAISIVCCIGAYALMAGFENQVQTKGLGWNTMNVIAVFLFQGADILYRTMPECILSIALIAFTINLGNIFVGKNASLKTFPLFEPPIDTYEDIASRDVIWTQTHEAWIQSLLFSQNPVVQKVVSNFRVHTGPELLSLANQGQVVFGVGKLNYGHYMIGSFITAQNVHLYRLMTGDLYFEYEISMTTKTWPLKDRLSDLILWIVASGMRAYQEPVVAKRYMDYEVQIKIFHSQDKEKVPPRAMVIEDLLLAYMVLGAGLSLGMVAFVVECLLHRYMKTRWTLSLK</sequence>
<keyword evidence="3" id="KW-0812">Transmembrane</keyword>
<evidence type="ECO:0000313" key="8">
    <source>
        <dbReference type="EnsemblMetazoa" id="AAEL000047-PA"/>
    </source>
</evidence>
<dbReference type="Proteomes" id="UP000008820">
    <property type="component" value="Chromosome 3"/>
</dbReference>
<protein>
    <submittedName>
        <fullName evidence="8">Uncharacterized protein</fullName>
    </submittedName>
</protein>
<evidence type="ECO:0000256" key="5">
    <source>
        <dbReference type="ARBA" id="ARBA00023136"/>
    </source>
</evidence>
<dbReference type="GO" id="GO:0005886">
    <property type="term" value="C:plasma membrane"/>
    <property type="evidence" value="ECO:0007669"/>
    <property type="project" value="UniProtKB-SubCell"/>
</dbReference>
<keyword evidence="2" id="KW-1003">Cell membrane</keyword>
<dbReference type="SUPFAM" id="SSF53850">
    <property type="entry name" value="Periplasmic binding protein-like II"/>
    <property type="match status" value="1"/>
</dbReference>
<dbReference type="Gene3D" id="1.10.287.70">
    <property type="match status" value="1"/>
</dbReference>
<keyword evidence="4" id="KW-1133">Transmembrane helix</keyword>
<evidence type="ECO:0000256" key="7">
    <source>
        <dbReference type="ARBA" id="ARBA00023180"/>
    </source>
</evidence>
<evidence type="ECO:0000313" key="9">
    <source>
        <dbReference type="Proteomes" id="UP000008820"/>
    </source>
</evidence>
<dbReference type="PANTHER" id="PTHR42643">
    <property type="entry name" value="IONOTROPIC RECEPTOR 20A-RELATED"/>
    <property type="match status" value="1"/>
</dbReference>